<dbReference type="Proteomes" id="UP001500274">
    <property type="component" value="Unassembled WGS sequence"/>
</dbReference>
<organism evidence="3 4">
    <name type="scientific">Microbacterium binotii</name>
    <dbReference type="NCBI Taxonomy" id="462710"/>
    <lineage>
        <taxon>Bacteria</taxon>
        <taxon>Bacillati</taxon>
        <taxon>Actinomycetota</taxon>
        <taxon>Actinomycetes</taxon>
        <taxon>Micrococcales</taxon>
        <taxon>Microbacteriaceae</taxon>
        <taxon>Microbacterium</taxon>
    </lineage>
</organism>
<evidence type="ECO:0000256" key="1">
    <source>
        <dbReference type="SAM" id="MobiDB-lite"/>
    </source>
</evidence>
<feature type="region of interest" description="Disordered" evidence="1">
    <location>
        <begin position="1"/>
        <end position="58"/>
    </location>
</feature>
<comment type="caution">
    <text evidence="3">The sequence shown here is derived from an EMBL/GenBank/DDBJ whole genome shotgun (WGS) entry which is preliminary data.</text>
</comment>
<evidence type="ECO:0000313" key="3">
    <source>
        <dbReference type="EMBL" id="GAA2568563.1"/>
    </source>
</evidence>
<protein>
    <recommendedName>
        <fullName evidence="2">SseB protein N-terminal domain-containing protein</fullName>
    </recommendedName>
</protein>
<feature type="compositionally biased region" description="Basic and acidic residues" evidence="1">
    <location>
        <begin position="9"/>
        <end position="18"/>
    </location>
</feature>
<feature type="domain" description="SseB protein N-terminal" evidence="2">
    <location>
        <begin position="232"/>
        <end position="330"/>
    </location>
</feature>
<feature type="compositionally biased region" description="Low complexity" evidence="1">
    <location>
        <begin position="19"/>
        <end position="33"/>
    </location>
</feature>
<evidence type="ECO:0000259" key="2">
    <source>
        <dbReference type="Pfam" id="PF07179"/>
    </source>
</evidence>
<dbReference type="EMBL" id="BAAARI010000002">
    <property type="protein sequence ID" value="GAA2568563.1"/>
    <property type="molecule type" value="Genomic_DNA"/>
</dbReference>
<dbReference type="Pfam" id="PF07179">
    <property type="entry name" value="SseB"/>
    <property type="match status" value="1"/>
</dbReference>
<sequence length="342" mass="36023">MALFSRRPKPSEEPERDAAASAAAEATPEAPTENVPHVPISVSTFGENRTPDAAPALPDGVSAMAAARPPHLASPAAEASKDLETVPGLRDNVLLRDALAALPENAQPVELMNVARQLLQGHVYIRVQGDARELLAKGDNLPTSVITYQEQKYMLVYSSGRALQDAVRADGDASTSALAQPVISLLRQIVAGDFGGIAVDHASRPGSAILPKPLIEKALADLDPHLAVKTLLAADRTEETAGDIADALTYAPVWVAARRGEGDRIGIAELRTTEGERILELFSHPLELVALGRGDQPAKVTPEQLARALRSDDGISGVIVNPAGPWIRLSRAQLAPVLALGA</sequence>
<accession>A0ABN3P611</accession>
<evidence type="ECO:0000313" key="4">
    <source>
        <dbReference type="Proteomes" id="UP001500274"/>
    </source>
</evidence>
<proteinExistence type="predicted"/>
<reference evidence="3 4" key="1">
    <citation type="journal article" date="2019" name="Int. J. Syst. Evol. Microbiol.">
        <title>The Global Catalogue of Microorganisms (GCM) 10K type strain sequencing project: providing services to taxonomists for standard genome sequencing and annotation.</title>
        <authorList>
            <consortium name="The Broad Institute Genomics Platform"/>
            <consortium name="The Broad Institute Genome Sequencing Center for Infectious Disease"/>
            <person name="Wu L."/>
            <person name="Ma J."/>
        </authorList>
    </citation>
    <scope>NUCLEOTIDE SEQUENCE [LARGE SCALE GENOMIC DNA]</scope>
    <source>
        <strain evidence="3 4">JCM 16365</strain>
    </source>
</reference>
<dbReference type="RefSeq" id="WP_344226413.1">
    <property type="nucleotide sequence ID" value="NZ_BAAARI010000002.1"/>
</dbReference>
<dbReference type="InterPro" id="IPR009839">
    <property type="entry name" value="SseB_N"/>
</dbReference>
<gene>
    <name evidence="3" type="ORF">GCM10009862_04170</name>
</gene>
<keyword evidence="4" id="KW-1185">Reference proteome</keyword>
<name>A0ABN3P611_9MICO</name>